<comment type="caution">
    <text evidence="1">The sequence shown here is derived from an EMBL/GenBank/DDBJ whole genome shotgun (WGS) entry which is preliminary data.</text>
</comment>
<proteinExistence type="predicted"/>
<name>A0ABR8G0E9_9NOSO</name>
<organism evidence="1 2">
    <name type="scientific">Nostoc spongiaeforme FACHB-130</name>
    <dbReference type="NCBI Taxonomy" id="1357510"/>
    <lineage>
        <taxon>Bacteria</taxon>
        <taxon>Bacillati</taxon>
        <taxon>Cyanobacteriota</taxon>
        <taxon>Cyanophyceae</taxon>
        <taxon>Nostocales</taxon>
        <taxon>Nostocaceae</taxon>
        <taxon>Nostoc</taxon>
    </lineage>
</organism>
<evidence type="ECO:0000313" key="2">
    <source>
        <dbReference type="Proteomes" id="UP000603457"/>
    </source>
</evidence>
<evidence type="ECO:0000313" key="1">
    <source>
        <dbReference type="EMBL" id="MBD2596693.1"/>
    </source>
</evidence>
<keyword evidence="2" id="KW-1185">Reference proteome</keyword>
<protein>
    <submittedName>
        <fullName evidence="1">Uncharacterized protein</fullName>
    </submittedName>
</protein>
<dbReference type="EMBL" id="JACJTB010000031">
    <property type="protein sequence ID" value="MBD2596693.1"/>
    <property type="molecule type" value="Genomic_DNA"/>
</dbReference>
<dbReference type="Proteomes" id="UP000603457">
    <property type="component" value="Unassembled WGS sequence"/>
</dbReference>
<gene>
    <name evidence="1" type="ORF">H6G74_20495</name>
</gene>
<reference evidence="1 2" key="1">
    <citation type="journal article" date="2020" name="ISME J.">
        <title>Comparative genomics reveals insights into cyanobacterial evolution and habitat adaptation.</title>
        <authorList>
            <person name="Chen M.Y."/>
            <person name="Teng W.K."/>
            <person name="Zhao L."/>
            <person name="Hu C.X."/>
            <person name="Zhou Y.K."/>
            <person name="Han B.P."/>
            <person name="Song L.R."/>
            <person name="Shu W.S."/>
        </authorList>
    </citation>
    <scope>NUCLEOTIDE SEQUENCE [LARGE SCALE GENOMIC DNA]</scope>
    <source>
        <strain evidence="1 2">FACHB-130</strain>
    </source>
</reference>
<accession>A0ABR8G0E9</accession>
<dbReference type="RefSeq" id="WP_190969410.1">
    <property type="nucleotide sequence ID" value="NZ_JACJTB010000031.1"/>
</dbReference>
<sequence length="93" mass="10868">MLEIDLKIINRLDSTNIELEERWIKAWNDLFDIVGEIYQVNCLLPDGSVVDIETCKGWLQESAYQDYCLKVEEGWVRGKRGVVVFRFKKGESL</sequence>